<reference evidence="1 2" key="1">
    <citation type="journal article" date="2008" name="PLoS ONE">
        <title>Genome sequence of a lancefield group C Streptococcus zooepidemicus strain causing epidemic nephritis: new information about an old disease.</title>
        <authorList>
            <person name="Beres S.B."/>
            <person name="Sesso R."/>
            <person name="Pinto S.W.L."/>
            <person name="Hoe N.P."/>
            <person name="Porcella S.F."/>
            <person name="Deleo F.R."/>
            <person name="Musser J.M."/>
        </authorList>
    </citation>
    <scope>NUCLEOTIDE SEQUENCE [LARGE SCALE GENOMIC DNA]</scope>
    <source>
        <strain evidence="1 2">MGCS10565</strain>
    </source>
</reference>
<evidence type="ECO:0000313" key="2">
    <source>
        <dbReference type="Proteomes" id="UP000001873"/>
    </source>
</evidence>
<name>B4U0H1_STREM</name>
<dbReference type="EMBL" id="CP001129">
    <property type="protein sequence ID" value="ACG63180.1"/>
    <property type="molecule type" value="Genomic_DNA"/>
</dbReference>
<protein>
    <submittedName>
        <fullName evidence="1">Uncharacterized protein</fullName>
    </submittedName>
</protein>
<dbReference type="AlphaFoldDB" id="B4U0H1"/>
<accession>B4U0H1</accession>
<gene>
    <name evidence="1" type="ordered locus">Sez_1856</name>
</gene>
<organism evidence="1 2">
    <name type="scientific">Streptococcus equi subsp. zooepidemicus (strain MGCS10565)</name>
    <dbReference type="NCBI Taxonomy" id="552526"/>
    <lineage>
        <taxon>Bacteria</taxon>
        <taxon>Bacillati</taxon>
        <taxon>Bacillota</taxon>
        <taxon>Bacilli</taxon>
        <taxon>Lactobacillales</taxon>
        <taxon>Streptococcaceae</taxon>
        <taxon>Streptococcus</taxon>
    </lineage>
</organism>
<proteinExistence type="predicted"/>
<dbReference type="KEGG" id="sez:Sez_1856"/>
<evidence type="ECO:0000313" key="1">
    <source>
        <dbReference type="EMBL" id="ACG63180.1"/>
    </source>
</evidence>
<dbReference type="Proteomes" id="UP000001873">
    <property type="component" value="Chromosome"/>
</dbReference>
<dbReference type="HOGENOM" id="CLU_3173552_0_0_9"/>
<sequence length="47" mass="5076">MAMGSTTCGLLCVLRDFLSCYMSMIGDVTAEACSHSESTDVFPSFLF</sequence>